<evidence type="ECO:0000313" key="2">
    <source>
        <dbReference type="Proteomes" id="UP000285326"/>
    </source>
</evidence>
<protein>
    <submittedName>
        <fullName evidence="1">Putative effector protein</fullName>
    </submittedName>
</protein>
<gene>
    <name evidence="1" type="ORF">GcM1_119002</name>
</gene>
<dbReference type="AlphaFoldDB" id="A0A420JBY5"/>
<dbReference type="EMBL" id="MCBS01011924">
    <property type="protein sequence ID" value="RKF84309.1"/>
    <property type="molecule type" value="Genomic_DNA"/>
</dbReference>
<proteinExistence type="predicted"/>
<accession>A0A420JBY5</accession>
<reference evidence="1 2" key="1">
    <citation type="journal article" date="2018" name="BMC Genomics">
        <title>Comparative genome analyses reveal sequence features reflecting distinct modes of host-adaptation between dicot and monocot powdery mildew.</title>
        <authorList>
            <person name="Wu Y."/>
            <person name="Ma X."/>
            <person name="Pan Z."/>
            <person name="Kale S.D."/>
            <person name="Song Y."/>
            <person name="King H."/>
            <person name="Zhang Q."/>
            <person name="Presley C."/>
            <person name="Deng X."/>
            <person name="Wei C.I."/>
            <person name="Xiao S."/>
        </authorList>
    </citation>
    <scope>NUCLEOTIDE SEQUENCE [LARGE SCALE GENOMIC DNA]</scope>
    <source>
        <strain evidence="1">UMSG1</strain>
    </source>
</reference>
<name>A0A420JBY5_9PEZI</name>
<evidence type="ECO:0000313" key="1">
    <source>
        <dbReference type="EMBL" id="RKF84309.1"/>
    </source>
</evidence>
<organism evidence="1 2">
    <name type="scientific">Golovinomyces cichoracearum</name>
    <dbReference type="NCBI Taxonomy" id="62708"/>
    <lineage>
        <taxon>Eukaryota</taxon>
        <taxon>Fungi</taxon>
        <taxon>Dikarya</taxon>
        <taxon>Ascomycota</taxon>
        <taxon>Pezizomycotina</taxon>
        <taxon>Leotiomycetes</taxon>
        <taxon>Erysiphales</taxon>
        <taxon>Erysiphaceae</taxon>
        <taxon>Golovinomyces</taxon>
    </lineage>
</organism>
<comment type="caution">
    <text evidence="1">The sequence shown here is derived from an EMBL/GenBank/DDBJ whole genome shotgun (WGS) entry which is preliminary data.</text>
</comment>
<dbReference type="Proteomes" id="UP000285326">
    <property type="component" value="Unassembled WGS sequence"/>
</dbReference>
<sequence length="250" mass="27383">MPTKLLKHDCEATVDPGLVTNEFHVVPWSVERRVRVNIAENQIDGTVDIKIPRSTKFTSMDPELLLKTAIYNVDTIFGFGRKISAITVIDENTAANLRIDAIMIVLVNLCFGYYDIECRQATEAEARAIATIIPTGNVLVSASSSDKLNRAATFIFARIHTNYQTNHAVGGTPAQGSVASSIRAFYGISSTSARDTNRRTIIEAITTVIYWATHPVHERLLLPLVIKATGITSAMVHAHGPEPNSIPLEE</sequence>